<reference evidence="1" key="1">
    <citation type="submission" date="2023-08" db="EMBL/GenBank/DDBJ databases">
        <title>Pelteobagrus vachellii genome.</title>
        <authorList>
            <person name="Liu H."/>
        </authorList>
    </citation>
    <scope>NUCLEOTIDE SEQUENCE</scope>
    <source>
        <strain evidence="1">PRFRI_2022a</strain>
        <tissue evidence="1">Muscle</tissue>
    </source>
</reference>
<name>A0AA88SFX2_TACVA</name>
<keyword evidence="2" id="KW-1185">Reference proteome</keyword>
<accession>A0AA88SFX2</accession>
<organism evidence="1 2">
    <name type="scientific">Tachysurus vachellii</name>
    <name type="common">Darkbarbel catfish</name>
    <name type="synonym">Pelteobagrus vachellii</name>
    <dbReference type="NCBI Taxonomy" id="175792"/>
    <lineage>
        <taxon>Eukaryota</taxon>
        <taxon>Metazoa</taxon>
        <taxon>Chordata</taxon>
        <taxon>Craniata</taxon>
        <taxon>Vertebrata</taxon>
        <taxon>Euteleostomi</taxon>
        <taxon>Actinopterygii</taxon>
        <taxon>Neopterygii</taxon>
        <taxon>Teleostei</taxon>
        <taxon>Ostariophysi</taxon>
        <taxon>Siluriformes</taxon>
        <taxon>Bagridae</taxon>
        <taxon>Tachysurus</taxon>
    </lineage>
</organism>
<evidence type="ECO:0000313" key="2">
    <source>
        <dbReference type="Proteomes" id="UP001187315"/>
    </source>
</evidence>
<dbReference type="EMBL" id="JAVHJS010000016">
    <property type="protein sequence ID" value="KAK2832309.1"/>
    <property type="molecule type" value="Genomic_DNA"/>
</dbReference>
<protein>
    <submittedName>
        <fullName evidence="1">Uncharacterized protein</fullName>
    </submittedName>
</protein>
<comment type="caution">
    <text evidence="1">The sequence shown here is derived from an EMBL/GenBank/DDBJ whole genome shotgun (WGS) entry which is preliminary data.</text>
</comment>
<dbReference type="Proteomes" id="UP001187315">
    <property type="component" value="Unassembled WGS sequence"/>
</dbReference>
<proteinExistence type="predicted"/>
<evidence type="ECO:0000313" key="1">
    <source>
        <dbReference type="EMBL" id="KAK2832309.1"/>
    </source>
</evidence>
<dbReference type="AlphaFoldDB" id="A0AA88SFX2"/>
<sequence>MDRRLGKTELLEEPELMTVWDNGPESALLLKHSAPQKRLTLEFTAVIEKSCRHVRMGPQERPPLQRSREVKDLPITQIWTFTYACRSRTCALTVHTWKRTNAPELTQARQSNDSIVLRLLAELMGLTGSGAETKRLEIGALRGSLEELLYGDFGLGEMNFTEFDE</sequence>
<gene>
    <name evidence="1" type="ORF">Q7C36_015771</name>
</gene>